<dbReference type="Proteomes" id="UP000023152">
    <property type="component" value="Unassembled WGS sequence"/>
</dbReference>
<dbReference type="PRINTS" id="PR01270">
    <property type="entry name" value="HDASUPER"/>
</dbReference>
<proteinExistence type="predicted"/>
<dbReference type="EMBL" id="ASPP01005431">
    <property type="protein sequence ID" value="ETO30548.1"/>
    <property type="molecule type" value="Genomic_DNA"/>
</dbReference>
<dbReference type="Gene3D" id="3.40.800.20">
    <property type="entry name" value="Histone deacetylase domain"/>
    <property type="match status" value="1"/>
</dbReference>
<feature type="domain" description="Histone deacetylase" evidence="3">
    <location>
        <begin position="2"/>
        <end position="252"/>
    </location>
</feature>
<evidence type="ECO:0000256" key="1">
    <source>
        <dbReference type="ARBA" id="ARBA00022801"/>
    </source>
</evidence>
<name>X6NXD3_RETFI</name>
<dbReference type="Pfam" id="PF00850">
    <property type="entry name" value="Hist_deacetyl"/>
    <property type="match status" value="1"/>
</dbReference>
<organism evidence="4 5">
    <name type="scientific">Reticulomyxa filosa</name>
    <dbReference type="NCBI Taxonomy" id="46433"/>
    <lineage>
        <taxon>Eukaryota</taxon>
        <taxon>Sar</taxon>
        <taxon>Rhizaria</taxon>
        <taxon>Retaria</taxon>
        <taxon>Foraminifera</taxon>
        <taxon>Monothalamids</taxon>
        <taxon>Reticulomyxidae</taxon>
        <taxon>Reticulomyxa</taxon>
    </lineage>
</organism>
<accession>X6NXD3</accession>
<evidence type="ECO:0000313" key="4">
    <source>
        <dbReference type="EMBL" id="ETO30548.1"/>
    </source>
</evidence>
<dbReference type="PANTHER" id="PTHR10625:SF23">
    <property type="entry name" value="HISTONE DEACETYLASE 11"/>
    <property type="match status" value="1"/>
</dbReference>
<dbReference type="GO" id="GO:0040029">
    <property type="term" value="P:epigenetic regulation of gene expression"/>
    <property type="evidence" value="ECO:0007669"/>
    <property type="project" value="TreeGrafter"/>
</dbReference>
<dbReference type="GO" id="GO:0016787">
    <property type="term" value="F:hydrolase activity"/>
    <property type="evidence" value="ECO:0007669"/>
    <property type="project" value="UniProtKB-KW"/>
</dbReference>
<evidence type="ECO:0000256" key="2">
    <source>
        <dbReference type="SAM" id="MobiDB-lite"/>
    </source>
</evidence>
<sequence length="326" mass="37967">MLHPTRYLSKLTDSSAVAKFMEMSTLSYLPSSWIDNSLLRPMRYAVQGSLLASEKAIEYGWSINLSGGYHHASAEAGGGFCVYGDISLIVLRLQTKYSQLRKVMIIDLDAHQGNGYERDKHDGLFNKKCKDMKVFIFDMYNQYIYPRDYESRRAIDYNGELSHHCSTDTFLKQLRQNLAPKIDHFQPEFVIYNAGTDCLEHDPLGNLDISEEGVIERDQIVFDECLKRNIPITMLLSGGYQKNNAAVITRSLLNLNKKFKLFSQPNWRDRWLQLYGSQKRQKQDKEEKQEQKEDECQTEKSSYYIHNYSWAPNPKIQQNQQENEKQ</sequence>
<keyword evidence="1" id="KW-0378">Hydrolase</keyword>
<feature type="region of interest" description="Disordered" evidence="2">
    <location>
        <begin position="278"/>
        <end position="300"/>
    </location>
</feature>
<comment type="caution">
    <text evidence="4">The sequence shown here is derived from an EMBL/GenBank/DDBJ whole genome shotgun (WGS) entry which is preliminary data.</text>
</comment>
<dbReference type="CDD" id="cd09993">
    <property type="entry name" value="HDAC_classIV"/>
    <property type="match status" value="1"/>
</dbReference>
<dbReference type="GO" id="GO:0000118">
    <property type="term" value="C:histone deacetylase complex"/>
    <property type="evidence" value="ECO:0007669"/>
    <property type="project" value="TreeGrafter"/>
</dbReference>
<dbReference type="InterPro" id="IPR023801">
    <property type="entry name" value="His_deacetylse_dom"/>
</dbReference>
<dbReference type="InterPro" id="IPR000286">
    <property type="entry name" value="HDACs"/>
</dbReference>
<dbReference type="GO" id="GO:0004407">
    <property type="term" value="F:histone deacetylase activity"/>
    <property type="evidence" value="ECO:0007669"/>
    <property type="project" value="InterPro"/>
</dbReference>
<keyword evidence="5" id="KW-1185">Reference proteome</keyword>
<dbReference type="SUPFAM" id="SSF52768">
    <property type="entry name" value="Arginase/deacetylase"/>
    <property type="match status" value="1"/>
</dbReference>
<dbReference type="OMA" id="EIGFPWS"/>
<dbReference type="AlphaFoldDB" id="X6NXD3"/>
<evidence type="ECO:0000313" key="5">
    <source>
        <dbReference type="Proteomes" id="UP000023152"/>
    </source>
</evidence>
<dbReference type="InterPro" id="IPR044150">
    <property type="entry name" value="HDAC_classIV"/>
</dbReference>
<protein>
    <submittedName>
        <fullName evidence="4">Histone deacetylase</fullName>
    </submittedName>
</protein>
<gene>
    <name evidence="4" type="ORF">RFI_06574</name>
</gene>
<dbReference type="OrthoDB" id="437693at2759"/>
<reference evidence="4 5" key="1">
    <citation type="journal article" date="2013" name="Curr. Biol.">
        <title>The Genome of the Foraminiferan Reticulomyxa filosa.</title>
        <authorList>
            <person name="Glockner G."/>
            <person name="Hulsmann N."/>
            <person name="Schleicher M."/>
            <person name="Noegel A.A."/>
            <person name="Eichinger L."/>
            <person name="Gallinger C."/>
            <person name="Pawlowski J."/>
            <person name="Sierra R."/>
            <person name="Euteneuer U."/>
            <person name="Pillet L."/>
            <person name="Moustafa A."/>
            <person name="Platzer M."/>
            <person name="Groth M."/>
            <person name="Szafranski K."/>
            <person name="Schliwa M."/>
        </authorList>
    </citation>
    <scope>NUCLEOTIDE SEQUENCE [LARGE SCALE GENOMIC DNA]</scope>
</reference>
<dbReference type="InterPro" id="IPR037138">
    <property type="entry name" value="His_deacetylse_dom_sf"/>
</dbReference>
<feature type="compositionally biased region" description="Basic and acidic residues" evidence="2">
    <location>
        <begin position="281"/>
        <end position="298"/>
    </location>
</feature>
<evidence type="ECO:0000259" key="3">
    <source>
        <dbReference type="Pfam" id="PF00850"/>
    </source>
</evidence>
<dbReference type="InterPro" id="IPR023696">
    <property type="entry name" value="Ureohydrolase_dom_sf"/>
</dbReference>
<dbReference type="PANTHER" id="PTHR10625">
    <property type="entry name" value="HISTONE DEACETYLASE HDAC1-RELATED"/>
    <property type="match status" value="1"/>
</dbReference>